<keyword evidence="2" id="KW-1185">Reference proteome</keyword>
<proteinExistence type="predicted"/>
<name>A0A0C3Q0W2_9AGAM</name>
<organism evidence="1 2">
    <name type="scientific">Tulasnella calospora MUT 4182</name>
    <dbReference type="NCBI Taxonomy" id="1051891"/>
    <lineage>
        <taxon>Eukaryota</taxon>
        <taxon>Fungi</taxon>
        <taxon>Dikarya</taxon>
        <taxon>Basidiomycota</taxon>
        <taxon>Agaricomycotina</taxon>
        <taxon>Agaricomycetes</taxon>
        <taxon>Cantharellales</taxon>
        <taxon>Tulasnellaceae</taxon>
        <taxon>Tulasnella</taxon>
    </lineage>
</organism>
<reference evidence="2" key="2">
    <citation type="submission" date="2015-01" db="EMBL/GenBank/DDBJ databases">
        <title>Evolutionary Origins and Diversification of the Mycorrhizal Mutualists.</title>
        <authorList>
            <consortium name="DOE Joint Genome Institute"/>
            <consortium name="Mycorrhizal Genomics Consortium"/>
            <person name="Kohler A."/>
            <person name="Kuo A."/>
            <person name="Nagy L.G."/>
            <person name="Floudas D."/>
            <person name="Copeland A."/>
            <person name="Barry K.W."/>
            <person name="Cichocki N."/>
            <person name="Veneault-Fourrey C."/>
            <person name="LaButti K."/>
            <person name="Lindquist E.A."/>
            <person name="Lipzen A."/>
            <person name="Lundell T."/>
            <person name="Morin E."/>
            <person name="Murat C."/>
            <person name="Riley R."/>
            <person name="Ohm R."/>
            <person name="Sun H."/>
            <person name="Tunlid A."/>
            <person name="Henrissat B."/>
            <person name="Grigoriev I.V."/>
            <person name="Hibbett D.S."/>
            <person name="Martin F."/>
        </authorList>
    </citation>
    <scope>NUCLEOTIDE SEQUENCE [LARGE SCALE GENOMIC DNA]</scope>
    <source>
        <strain evidence="2">MUT 4182</strain>
    </source>
</reference>
<evidence type="ECO:0000313" key="2">
    <source>
        <dbReference type="Proteomes" id="UP000054248"/>
    </source>
</evidence>
<dbReference type="EMBL" id="KN823870">
    <property type="protein sequence ID" value="KIO15694.1"/>
    <property type="molecule type" value="Genomic_DNA"/>
</dbReference>
<protein>
    <submittedName>
        <fullName evidence="1">Uncharacterized protein</fullName>
    </submittedName>
</protein>
<reference evidence="1 2" key="1">
    <citation type="submission" date="2014-04" db="EMBL/GenBank/DDBJ databases">
        <authorList>
            <consortium name="DOE Joint Genome Institute"/>
            <person name="Kuo A."/>
            <person name="Girlanda M."/>
            <person name="Perotto S."/>
            <person name="Kohler A."/>
            <person name="Nagy L.G."/>
            <person name="Floudas D."/>
            <person name="Copeland A."/>
            <person name="Barry K.W."/>
            <person name="Cichocki N."/>
            <person name="Veneault-Fourrey C."/>
            <person name="LaButti K."/>
            <person name="Lindquist E.A."/>
            <person name="Lipzen A."/>
            <person name="Lundell T."/>
            <person name="Morin E."/>
            <person name="Murat C."/>
            <person name="Sun H."/>
            <person name="Tunlid A."/>
            <person name="Henrissat B."/>
            <person name="Grigoriev I.V."/>
            <person name="Hibbett D.S."/>
            <person name="Martin F."/>
            <person name="Nordberg H.P."/>
            <person name="Cantor M.N."/>
            <person name="Hua S.X."/>
        </authorList>
    </citation>
    <scope>NUCLEOTIDE SEQUENCE [LARGE SCALE GENOMIC DNA]</scope>
    <source>
        <strain evidence="1 2">MUT 4182</strain>
    </source>
</reference>
<dbReference type="HOGENOM" id="CLU_1846595_0_0_1"/>
<accession>A0A0C3Q0W2</accession>
<evidence type="ECO:0000313" key="1">
    <source>
        <dbReference type="EMBL" id="KIO15694.1"/>
    </source>
</evidence>
<gene>
    <name evidence="1" type="ORF">M407DRAFT_247171</name>
</gene>
<dbReference type="Proteomes" id="UP000054248">
    <property type="component" value="Unassembled WGS sequence"/>
</dbReference>
<dbReference type="AlphaFoldDB" id="A0A0C3Q0W2"/>
<sequence length="139" mass="15856">MADFPFWGAANAGSCELKFRTFNPDFCLISSRSMSRTCFKSFHRLNACCLPVAVFLRSFSPQRIQTSCETLELCALPKTRARSTSKMVLKCQGFLLKAAGRHTHRPSHPPMPSRMTWNTVCRSTIYYEHYSSIRMGNSF</sequence>